<accession>A0A0B7BYF6</accession>
<dbReference type="EMBL" id="HACG01050360">
    <property type="protein sequence ID" value="CEK97225.1"/>
    <property type="molecule type" value="Transcribed_RNA"/>
</dbReference>
<name>A0A0B7BYF6_9EUPU</name>
<reference evidence="1" key="1">
    <citation type="submission" date="2014-12" db="EMBL/GenBank/DDBJ databases">
        <title>Insight into the proteome of Arion vulgaris.</title>
        <authorList>
            <person name="Aradska J."/>
            <person name="Bulat T."/>
            <person name="Smidak R."/>
            <person name="Sarate P."/>
            <person name="Gangsoo J."/>
            <person name="Sialana F."/>
            <person name="Bilban M."/>
            <person name="Lubec G."/>
        </authorList>
    </citation>
    <scope>NUCLEOTIDE SEQUENCE</scope>
    <source>
        <tissue evidence="1">Skin</tissue>
    </source>
</reference>
<evidence type="ECO:0000313" key="1">
    <source>
        <dbReference type="EMBL" id="CEK97225.1"/>
    </source>
</evidence>
<sequence length="95" mass="10971">HSTDAAEYCHKNYSRRSRHSDGIKYTVQDKKMHPPLYPRYSADSNSLISNAFLQKMAHLSQHTTRSVSHSHIDENCMNTSARHASIHVDYRKTKS</sequence>
<organism evidence="1">
    <name type="scientific">Arion vulgaris</name>
    <dbReference type="NCBI Taxonomy" id="1028688"/>
    <lineage>
        <taxon>Eukaryota</taxon>
        <taxon>Metazoa</taxon>
        <taxon>Spiralia</taxon>
        <taxon>Lophotrochozoa</taxon>
        <taxon>Mollusca</taxon>
        <taxon>Gastropoda</taxon>
        <taxon>Heterobranchia</taxon>
        <taxon>Euthyneura</taxon>
        <taxon>Panpulmonata</taxon>
        <taxon>Eupulmonata</taxon>
        <taxon>Stylommatophora</taxon>
        <taxon>Helicina</taxon>
        <taxon>Arionoidea</taxon>
        <taxon>Arionidae</taxon>
        <taxon>Arion</taxon>
    </lineage>
</organism>
<proteinExistence type="predicted"/>
<feature type="non-terminal residue" evidence="1">
    <location>
        <position position="95"/>
    </location>
</feature>
<protein>
    <submittedName>
        <fullName evidence="1">Uncharacterized protein</fullName>
    </submittedName>
</protein>
<gene>
    <name evidence="1" type="primary">ORF215126</name>
</gene>
<dbReference type="AlphaFoldDB" id="A0A0B7BYF6"/>
<feature type="non-terminal residue" evidence="1">
    <location>
        <position position="1"/>
    </location>
</feature>